<reference evidence="4" key="1">
    <citation type="submission" date="2022-04" db="EMBL/GenBank/DDBJ databases">
        <authorList>
            <person name="Criscuolo A."/>
        </authorList>
    </citation>
    <scope>NUCLEOTIDE SEQUENCE</scope>
    <source>
        <strain evidence="4">CIP111895</strain>
    </source>
</reference>
<comment type="similarity">
    <text evidence="2">Belongs to the CDP-alcohol phosphatidyltransferase class-I family.</text>
</comment>
<evidence type="ECO:0000256" key="2">
    <source>
        <dbReference type="RuleBase" id="RU003750"/>
    </source>
</evidence>
<dbReference type="InterPro" id="IPR000462">
    <property type="entry name" value="CDP-OH_P_trans"/>
</dbReference>
<feature type="transmembrane region" description="Helical" evidence="3">
    <location>
        <begin position="154"/>
        <end position="178"/>
    </location>
</feature>
<dbReference type="RefSeq" id="WP_248733759.1">
    <property type="nucleotide sequence ID" value="NZ_CALBWS010000002.1"/>
</dbReference>
<dbReference type="Gene3D" id="1.20.120.1760">
    <property type="match status" value="1"/>
</dbReference>
<dbReference type="InterPro" id="IPR043130">
    <property type="entry name" value="CDP-OH_PTrfase_TM_dom"/>
</dbReference>
<evidence type="ECO:0000313" key="5">
    <source>
        <dbReference type="Proteomes" id="UP000838308"/>
    </source>
</evidence>
<accession>A0ABM9ELI9</accession>
<keyword evidence="3" id="KW-0812">Transmembrane</keyword>
<evidence type="ECO:0000313" key="4">
    <source>
        <dbReference type="EMBL" id="CAH2713408.1"/>
    </source>
</evidence>
<name>A0ABM9ELI9_9BACI</name>
<protein>
    <submittedName>
        <fullName evidence="4">Inner membrane protein YnjF</fullName>
    </submittedName>
</protein>
<dbReference type="EMBL" id="CALBWS010000002">
    <property type="protein sequence ID" value="CAH2713408.1"/>
    <property type="molecule type" value="Genomic_DNA"/>
</dbReference>
<organism evidence="4 5">
    <name type="scientific">Neobacillus rhizosphaerae</name>
    <dbReference type="NCBI Taxonomy" id="2880965"/>
    <lineage>
        <taxon>Bacteria</taxon>
        <taxon>Bacillati</taxon>
        <taxon>Bacillota</taxon>
        <taxon>Bacilli</taxon>
        <taxon>Bacillales</taxon>
        <taxon>Bacillaceae</taxon>
        <taxon>Neobacillus</taxon>
    </lineage>
</organism>
<keyword evidence="3" id="KW-0472">Membrane</keyword>
<keyword evidence="1 2" id="KW-0808">Transferase</keyword>
<feature type="transmembrane region" description="Helical" evidence="3">
    <location>
        <begin position="33"/>
        <end position="60"/>
    </location>
</feature>
<comment type="caution">
    <text evidence="4">The sequence shown here is derived from an EMBL/GenBank/DDBJ whole genome shotgun (WGS) entry which is preliminary data.</text>
</comment>
<evidence type="ECO:0000256" key="3">
    <source>
        <dbReference type="SAM" id="Phobius"/>
    </source>
</evidence>
<dbReference type="Pfam" id="PF01066">
    <property type="entry name" value="CDP-OH_P_transf"/>
    <property type="match status" value="1"/>
</dbReference>
<feature type="transmembrane region" description="Helical" evidence="3">
    <location>
        <begin position="109"/>
        <end position="134"/>
    </location>
</feature>
<dbReference type="PROSITE" id="PS00379">
    <property type="entry name" value="CDP_ALCOHOL_P_TRANSF"/>
    <property type="match status" value="1"/>
</dbReference>
<keyword evidence="3" id="KW-1133">Transmembrane helix</keyword>
<gene>
    <name evidence="4" type="primary">ynjF</name>
    <name evidence="4" type="ORF">BACCIP111895_00543</name>
</gene>
<dbReference type="InterPro" id="IPR048254">
    <property type="entry name" value="CDP_ALCOHOL_P_TRANSF_CS"/>
</dbReference>
<evidence type="ECO:0000256" key="1">
    <source>
        <dbReference type="ARBA" id="ARBA00022679"/>
    </source>
</evidence>
<sequence>MLDTHGRAAVQPIISKTAHYLLKIGLSANQVTYIAFFIGIIASILVYFGYPVIGVAVLWFSGFLDAVDGSMARKSKSSSWGTVLDVTFDRVVEAGILIALALRHPDPHVLMLFLLLAISIIFTMTIFLTVGALSEKESYKSFYYQPGLAERTEGFILFSLLVLFQSHLVFWTIIFIAVEITTGIQRLLEARRIFKS</sequence>
<keyword evidence="5" id="KW-1185">Reference proteome</keyword>
<proteinExistence type="inferred from homology"/>
<dbReference type="Proteomes" id="UP000838308">
    <property type="component" value="Unassembled WGS sequence"/>
</dbReference>